<dbReference type="InterPro" id="IPR000515">
    <property type="entry name" value="MetI-like"/>
</dbReference>
<evidence type="ECO:0000256" key="6">
    <source>
        <dbReference type="ARBA" id="ARBA00023136"/>
    </source>
</evidence>
<dbReference type="Gene3D" id="1.10.3720.10">
    <property type="entry name" value="MetI-like"/>
    <property type="match status" value="1"/>
</dbReference>
<dbReference type="AlphaFoldDB" id="A0A0C6P8B9"/>
<dbReference type="PROSITE" id="PS50928">
    <property type="entry name" value="ABC_TM1"/>
    <property type="match status" value="1"/>
</dbReference>
<comment type="subcellular location">
    <subcellularLocation>
        <location evidence="1 7">Cell membrane</location>
        <topology evidence="1 7">Multi-pass membrane protein</topology>
    </subcellularLocation>
</comment>
<dbReference type="GO" id="GO:0005886">
    <property type="term" value="C:plasma membrane"/>
    <property type="evidence" value="ECO:0007669"/>
    <property type="project" value="UniProtKB-SubCell"/>
</dbReference>
<feature type="transmembrane region" description="Helical" evidence="7">
    <location>
        <begin position="271"/>
        <end position="293"/>
    </location>
</feature>
<evidence type="ECO:0000256" key="5">
    <source>
        <dbReference type="ARBA" id="ARBA00022989"/>
    </source>
</evidence>
<evidence type="ECO:0000256" key="2">
    <source>
        <dbReference type="ARBA" id="ARBA00022448"/>
    </source>
</evidence>
<dbReference type="SUPFAM" id="SSF161098">
    <property type="entry name" value="MetI-like"/>
    <property type="match status" value="1"/>
</dbReference>
<gene>
    <name evidence="9" type="ORF">BN112_2437</name>
</gene>
<keyword evidence="5 7" id="KW-1133">Transmembrane helix</keyword>
<dbReference type="HOGENOM" id="CLU_036879_0_1_4"/>
<dbReference type="InterPro" id="IPR035906">
    <property type="entry name" value="MetI-like_sf"/>
</dbReference>
<dbReference type="RefSeq" id="WP_010926014.1">
    <property type="nucleotide sequence ID" value="NC_019382.1"/>
</dbReference>
<feature type="transmembrane region" description="Helical" evidence="7">
    <location>
        <begin position="104"/>
        <end position="126"/>
    </location>
</feature>
<evidence type="ECO:0000256" key="7">
    <source>
        <dbReference type="RuleBase" id="RU363032"/>
    </source>
</evidence>
<evidence type="ECO:0000313" key="10">
    <source>
        <dbReference type="Proteomes" id="UP000007564"/>
    </source>
</evidence>
<keyword evidence="3" id="KW-1003">Cell membrane</keyword>
<evidence type="ECO:0000259" key="8">
    <source>
        <dbReference type="PROSITE" id="PS50928"/>
    </source>
</evidence>
<keyword evidence="2 7" id="KW-0813">Transport</keyword>
<evidence type="ECO:0000256" key="3">
    <source>
        <dbReference type="ARBA" id="ARBA00022475"/>
    </source>
</evidence>
<reference evidence="9 10" key="1">
    <citation type="journal article" date="2012" name="BMC Genomics">
        <title>Comparative genomics of the classical Bordetella subspecies: the evolution and exchange of virulence-associated diversity amongst closely related pathogens.</title>
        <authorList>
            <person name="Park J."/>
            <person name="Zhang Y."/>
            <person name="Buboltz A.M."/>
            <person name="Zhang X."/>
            <person name="Schuster S.C."/>
            <person name="Ahuja U."/>
            <person name="Liu M."/>
            <person name="Miller J.F."/>
            <person name="Sebaihia M."/>
            <person name="Bentley S.D."/>
            <person name="Parkhill J."/>
            <person name="Harvill E.T."/>
        </authorList>
    </citation>
    <scope>NUCLEOTIDE SEQUENCE [LARGE SCALE GENOMIC DNA]</scope>
    <source>
        <strain evidence="9 10">253</strain>
    </source>
</reference>
<evidence type="ECO:0000256" key="1">
    <source>
        <dbReference type="ARBA" id="ARBA00004651"/>
    </source>
</evidence>
<keyword evidence="6 7" id="KW-0472">Membrane</keyword>
<organism evidence="9 10">
    <name type="scientific">Bordetella bronchiseptica 253</name>
    <dbReference type="NCBI Taxonomy" id="568707"/>
    <lineage>
        <taxon>Bacteria</taxon>
        <taxon>Pseudomonadati</taxon>
        <taxon>Pseudomonadota</taxon>
        <taxon>Betaproteobacteria</taxon>
        <taxon>Burkholderiales</taxon>
        <taxon>Alcaligenaceae</taxon>
        <taxon>Bordetella</taxon>
    </lineage>
</organism>
<dbReference type="PANTHER" id="PTHR43163:SF6">
    <property type="entry name" value="DIPEPTIDE TRANSPORT SYSTEM PERMEASE PROTEIN DPPB-RELATED"/>
    <property type="match status" value="1"/>
</dbReference>
<feature type="transmembrane region" description="Helical" evidence="7">
    <location>
        <begin position="229"/>
        <end position="251"/>
    </location>
</feature>
<keyword evidence="4 7" id="KW-0812">Transmembrane</keyword>
<evidence type="ECO:0000256" key="4">
    <source>
        <dbReference type="ARBA" id="ARBA00022692"/>
    </source>
</evidence>
<feature type="transmembrane region" description="Helical" evidence="7">
    <location>
        <begin position="138"/>
        <end position="161"/>
    </location>
</feature>
<dbReference type="OrthoDB" id="9805855at2"/>
<dbReference type="Proteomes" id="UP000007564">
    <property type="component" value="Chromosome"/>
</dbReference>
<dbReference type="EMBL" id="HE965806">
    <property type="protein sequence ID" value="CCJ54354.1"/>
    <property type="molecule type" value="Genomic_DNA"/>
</dbReference>
<dbReference type="GeneID" id="56480325"/>
<feature type="domain" description="ABC transmembrane type-1" evidence="8">
    <location>
        <begin position="98"/>
        <end position="290"/>
    </location>
</feature>
<accession>A0A0C6P8B9</accession>
<dbReference type="KEGG" id="bbh:BN112_2437"/>
<dbReference type="CDD" id="cd06261">
    <property type="entry name" value="TM_PBP2"/>
    <property type="match status" value="1"/>
</dbReference>
<dbReference type="Pfam" id="PF00528">
    <property type="entry name" value="BPD_transp_1"/>
    <property type="match status" value="1"/>
</dbReference>
<sequence>MNALLSCATQCARQLFSIAAIAFTIFLLVRAAPGDITDYYAARGDYDAAGLTQLRADLGLDHGLAVQFQRWLAHASQGDFGESMRYGSPVAAMLAEAVPHTLRLAAASLAFGLALGVGLAVAAQAFKRLRLGALIEGLNIWSIAVPSFCTGVLGILVFSIWLKWLPIRGQMLLPVIILGLDIAGQIAKPLHEELKQTARAGFVRTARAKGLSSWRIIWRHVLPNCLSQVIALSGVILGGLVGGALTMEALFAQPGLGGLTLEAIRSRDYPVIQVAVMALATFVILVNIAAAALQRWADPRLARRAA</sequence>
<evidence type="ECO:0000313" key="9">
    <source>
        <dbReference type="EMBL" id="CCJ54354.1"/>
    </source>
</evidence>
<protein>
    <submittedName>
        <fullName evidence="9">Inner membrane component of ABC transporter</fullName>
    </submittedName>
</protein>
<dbReference type="GO" id="GO:0055085">
    <property type="term" value="P:transmembrane transport"/>
    <property type="evidence" value="ECO:0007669"/>
    <property type="project" value="InterPro"/>
</dbReference>
<name>A0A0C6P8B9_BORBO</name>
<proteinExistence type="inferred from homology"/>
<comment type="similarity">
    <text evidence="7">Belongs to the binding-protein-dependent transport system permease family.</text>
</comment>
<dbReference type="PANTHER" id="PTHR43163">
    <property type="entry name" value="DIPEPTIDE TRANSPORT SYSTEM PERMEASE PROTEIN DPPB-RELATED"/>
    <property type="match status" value="1"/>
</dbReference>